<dbReference type="RefSeq" id="WP_008859067.1">
    <property type="nucleotide sequence ID" value="NZ_JH591187.1"/>
</dbReference>
<proteinExistence type="predicted"/>
<dbReference type="STRING" id="742743.HMPREF9453_00563"/>
<dbReference type="Proteomes" id="UP000003277">
    <property type="component" value="Unassembled WGS sequence"/>
</dbReference>
<dbReference type="HOGENOM" id="CLU_1977975_0_0_9"/>
<keyword evidence="1" id="KW-0812">Transmembrane</keyword>
<keyword evidence="1" id="KW-0472">Membrane</keyword>
<dbReference type="PATRIC" id="fig|742743.3.peg.575"/>
<dbReference type="AlphaFoldDB" id="H1CYX5"/>
<accession>H1CYX5</accession>
<organism evidence="2 3">
    <name type="scientific">Dialister succinatiphilus YIT 11850</name>
    <dbReference type="NCBI Taxonomy" id="742743"/>
    <lineage>
        <taxon>Bacteria</taxon>
        <taxon>Bacillati</taxon>
        <taxon>Bacillota</taxon>
        <taxon>Negativicutes</taxon>
        <taxon>Veillonellales</taxon>
        <taxon>Veillonellaceae</taxon>
        <taxon>Dialister</taxon>
    </lineage>
</organism>
<name>H1CYX5_9FIRM</name>
<comment type="caution">
    <text evidence="2">The sequence shown here is derived from an EMBL/GenBank/DDBJ whole genome shotgun (WGS) entry which is preliminary data.</text>
</comment>
<sequence>MADTALNNSSRFTVGEKEYTMKFTFNAMFRAEPQLTTKSLMATLAKFADSSFAMKDVFILFKECVRAGTPEMRDKPAKDYEKLWEDMVAGYGMENVILAVTMAIVASGIFGSKKEMAEILAATPKN</sequence>
<evidence type="ECO:0000256" key="1">
    <source>
        <dbReference type="SAM" id="Phobius"/>
    </source>
</evidence>
<reference evidence="2 3" key="1">
    <citation type="submission" date="2011-11" db="EMBL/GenBank/DDBJ databases">
        <title>The Genome Sequence of Dialister succinatiphilus YIT 11850.</title>
        <authorList>
            <consortium name="The Broad Institute Genome Sequencing Platform"/>
            <person name="Earl A."/>
            <person name="Ward D."/>
            <person name="Feldgarden M."/>
            <person name="Gevers D."/>
            <person name="Morotomi M."/>
            <person name="Young S.K."/>
            <person name="Zeng Q."/>
            <person name="Gargeya S."/>
            <person name="Fitzgerald M."/>
            <person name="Haas B."/>
            <person name="Abouelleil A."/>
            <person name="Alvarado L."/>
            <person name="Arachchi H.M."/>
            <person name="Berlin A."/>
            <person name="Brown A."/>
            <person name="Chapman S.B."/>
            <person name="Dunbar C."/>
            <person name="Gearin G."/>
            <person name="Goldberg J."/>
            <person name="Griggs A."/>
            <person name="Gujja S."/>
            <person name="Heiman D."/>
            <person name="Howarth C."/>
            <person name="Lui A."/>
            <person name="MacDonald P.J.P."/>
            <person name="Montmayeur A."/>
            <person name="Murphy C."/>
            <person name="Neiman D."/>
            <person name="Pearson M."/>
            <person name="Priest M."/>
            <person name="Roberts A."/>
            <person name="Saif S."/>
            <person name="Shea T."/>
            <person name="Sisk P."/>
            <person name="Stolte C."/>
            <person name="Sykes S."/>
            <person name="Wortman J."/>
            <person name="Nusbaum C."/>
            <person name="Birren B."/>
        </authorList>
    </citation>
    <scope>NUCLEOTIDE SEQUENCE [LARGE SCALE GENOMIC DNA]</scope>
    <source>
        <strain evidence="2 3">YIT 11850</strain>
    </source>
</reference>
<gene>
    <name evidence="2" type="ORF">HMPREF9453_00563</name>
</gene>
<evidence type="ECO:0000313" key="2">
    <source>
        <dbReference type="EMBL" id="EHO63546.1"/>
    </source>
</evidence>
<feature type="transmembrane region" description="Helical" evidence="1">
    <location>
        <begin position="88"/>
        <end position="110"/>
    </location>
</feature>
<keyword evidence="1" id="KW-1133">Transmembrane helix</keyword>
<keyword evidence="3" id="KW-1185">Reference proteome</keyword>
<evidence type="ECO:0000313" key="3">
    <source>
        <dbReference type="Proteomes" id="UP000003277"/>
    </source>
</evidence>
<protein>
    <submittedName>
        <fullName evidence="2">Uncharacterized protein</fullName>
    </submittedName>
</protein>
<dbReference type="EMBL" id="ADLT01000015">
    <property type="protein sequence ID" value="EHO63546.1"/>
    <property type="molecule type" value="Genomic_DNA"/>
</dbReference>